<reference evidence="7" key="1">
    <citation type="submission" date="2016-11" db="UniProtKB">
        <authorList>
            <consortium name="WormBaseParasite"/>
        </authorList>
    </citation>
    <scope>IDENTIFICATION</scope>
</reference>
<dbReference type="Gene3D" id="2.60.40.3330">
    <property type="match status" value="1"/>
</dbReference>
<evidence type="ECO:0000256" key="3">
    <source>
        <dbReference type="ARBA" id="ARBA00022525"/>
    </source>
</evidence>
<dbReference type="Pfam" id="PF01060">
    <property type="entry name" value="TTR-52"/>
    <property type="match status" value="1"/>
</dbReference>
<dbReference type="AlphaFoldDB" id="A0A1I7UCR0"/>
<evidence type="ECO:0000256" key="5">
    <source>
        <dbReference type="SAM" id="SignalP"/>
    </source>
</evidence>
<dbReference type="WBParaSite" id="Csp11.Scaffold629.g8019.t1">
    <property type="protein sequence ID" value="Csp11.Scaffold629.g8019.t1"/>
    <property type="gene ID" value="Csp11.Scaffold629.g8019"/>
</dbReference>
<dbReference type="PANTHER" id="PTHR21700:SF30">
    <property type="entry name" value="TRANSTHYRETIN-LIKE FAMILY PROTEIN"/>
    <property type="match status" value="1"/>
</dbReference>
<feature type="signal peptide" evidence="5">
    <location>
        <begin position="1"/>
        <end position="19"/>
    </location>
</feature>
<dbReference type="eggNOG" id="ENOG502SVCV">
    <property type="taxonomic scope" value="Eukaryota"/>
</dbReference>
<protein>
    <submittedName>
        <fullName evidence="7">Transthyretin-like family protein</fullName>
    </submittedName>
</protein>
<dbReference type="InterPro" id="IPR038479">
    <property type="entry name" value="Transthyretin-like_sf"/>
</dbReference>
<dbReference type="PANTHER" id="PTHR21700">
    <property type="entry name" value="TRANSTHYRETIN-LIKE FAMILY PROTEIN-RELATED"/>
    <property type="match status" value="1"/>
</dbReference>
<accession>A0A1I7UCR0</accession>
<keyword evidence="4 5" id="KW-0732">Signal</keyword>
<dbReference type="GO" id="GO:0009986">
    <property type="term" value="C:cell surface"/>
    <property type="evidence" value="ECO:0007669"/>
    <property type="project" value="InterPro"/>
</dbReference>
<organism evidence="6 7">
    <name type="scientific">Caenorhabditis tropicalis</name>
    <dbReference type="NCBI Taxonomy" id="1561998"/>
    <lineage>
        <taxon>Eukaryota</taxon>
        <taxon>Metazoa</taxon>
        <taxon>Ecdysozoa</taxon>
        <taxon>Nematoda</taxon>
        <taxon>Chromadorea</taxon>
        <taxon>Rhabditida</taxon>
        <taxon>Rhabditina</taxon>
        <taxon>Rhabditomorpha</taxon>
        <taxon>Rhabditoidea</taxon>
        <taxon>Rhabditidae</taxon>
        <taxon>Peloderinae</taxon>
        <taxon>Caenorhabditis</taxon>
    </lineage>
</organism>
<dbReference type="GO" id="GO:0005576">
    <property type="term" value="C:extracellular region"/>
    <property type="evidence" value="ECO:0007669"/>
    <property type="project" value="UniProtKB-SubCell"/>
</dbReference>
<evidence type="ECO:0000313" key="6">
    <source>
        <dbReference type="Proteomes" id="UP000095282"/>
    </source>
</evidence>
<proteinExistence type="inferred from homology"/>
<comment type="subcellular location">
    <subcellularLocation>
        <location evidence="1">Secreted</location>
    </subcellularLocation>
</comment>
<evidence type="ECO:0000256" key="2">
    <source>
        <dbReference type="ARBA" id="ARBA00010112"/>
    </source>
</evidence>
<feature type="chain" id="PRO_5009308839" evidence="5">
    <location>
        <begin position="20"/>
        <end position="131"/>
    </location>
</feature>
<dbReference type="InterPro" id="IPR001534">
    <property type="entry name" value="Transthyretin-like"/>
</dbReference>
<keyword evidence="6" id="KW-1185">Reference proteome</keyword>
<dbReference type="Proteomes" id="UP000095282">
    <property type="component" value="Unplaced"/>
</dbReference>
<evidence type="ECO:0000256" key="4">
    <source>
        <dbReference type="ARBA" id="ARBA00022729"/>
    </source>
</evidence>
<name>A0A1I7UCR0_9PELO</name>
<evidence type="ECO:0000313" key="7">
    <source>
        <dbReference type="WBParaSite" id="Csp11.Scaffold629.g8019.t1"/>
    </source>
</evidence>
<sequence>MSRLAIFLLLSLAVFEVSAKLQNVTVKGIAVCNKRRVANAHVVLIDKDTLDPNDELAQIHTNKEGEFELFGEEDEIGKIEPFVRIHHNCNTKPGCERVSEYQIPQEKIGEVYDMTYVTLDIIVHGEKTKCN</sequence>
<dbReference type="STRING" id="1561998.A0A1I7UCR0"/>
<comment type="similarity">
    <text evidence="2">Belongs to the nematode transthyretin-like family.</text>
</comment>
<evidence type="ECO:0000256" key="1">
    <source>
        <dbReference type="ARBA" id="ARBA00004613"/>
    </source>
</evidence>
<keyword evidence="3" id="KW-0964">Secreted</keyword>